<evidence type="ECO:0000256" key="1">
    <source>
        <dbReference type="ARBA" id="ARBA00004651"/>
    </source>
</evidence>
<keyword evidence="11" id="KW-1185">Reference proteome</keyword>
<evidence type="ECO:0000313" key="10">
    <source>
        <dbReference type="EMBL" id="PKW26387.1"/>
    </source>
</evidence>
<feature type="domain" description="ABC transmembrane type-1" evidence="9">
    <location>
        <begin position="93"/>
        <end position="306"/>
    </location>
</feature>
<evidence type="ECO:0000256" key="2">
    <source>
        <dbReference type="ARBA" id="ARBA00022448"/>
    </source>
</evidence>
<comment type="subcellular location">
    <subcellularLocation>
        <location evidence="1 7">Cell membrane</location>
        <topology evidence="1 7">Multi-pass membrane protein</topology>
    </subcellularLocation>
</comment>
<dbReference type="CDD" id="cd06261">
    <property type="entry name" value="TM_PBP2"/>
    <property type="match status" value="1"/>
</dbReference>
<comment type="caution">
    <text evidence="10">The sequence shown here is derived from an EMBL/GenBank/DDBJ whole genome shotgun (WGS) entry which is preliminary data.</text>
</comment>
<dbReference type="Pfam" id="PF00528">
    <property type="entry name" value="BPD_transp_1"/>
    <property type="match status" value="1"/>
</dbReference>
<comment type="similarity">
    <text evidence="7">Belongs to the binding-protein-dependent transport system permease family.</text>
</comment>
<evidence type="ECO:0000256" key="5">
    <source>
        <dbReference type="ARBA" id="ARBA00022989"/>
    </source>
</evidence>
<dbReference type="Gene3D" id="1.10.3720.10">
    <property type="entry name" value="MetI-like"/>
    <property type="match status" value="1"/>
</dbReference>
<dbReference type="PROSITE" id="PS50928">
    <property type="entry name" value="ABC_TM1"/>
    <property type="match status" value="1"/>
</dbReference>
<evidence type="ECO:0000256" key="3">
    <source>
        <dbReference type="ARBA" id="ARBA00022475"/>
    </source>
</evidence>
<sequence length="317" mass="34679">MTETLQDRSRRVADGEAPTGRRRRSAAARTHPGLWLFPLPALVLYAVFFAGPTIQAFQYSITDWDGFSAAFQNVGTSNFENIATNDDLFLGAATNNLKFLLVVVIAQTVLSLLLAVLLQRNSRSSTTLRALFFLPAILSSVSVAFVWKFMYDPNFGLINQVLGGIGLDGLKSSFLGNASTAIYWVALTQVWAHAGQLMVIFVAGLQQIPEELYESAALDGASQWQRFRFVTWPLIAPATAIVVAYTTIQSFKAFDLILGLGGNPPKGSLDILSTRIYTTFTNSRFGYAAAESIVFMAIIALVSLLQRRAVRLTQHGV</sequence>
<evidence type="ECO:0000256" key="6">
    <source>
        <dbReference type="ARBA" id="ARBA00023136"/>
    </source>
</evidence>
<accession>A0A2N3YHP9</accession>
<feature type="transmembrane region" description="Helical" evidence="7">
    <location>
        <begin position="99"/>
        <end position="118"/>
    </location>
</feature>
<proteinExistence type="inferred from homology"/>
<feature type="region of interest" description="Disordered" evidence="8">
    <location>
        <begin position="1"/>
        <end position="25"/>
    </location>
</feature>
<dbReference type="SUPFAM" id="SSF161098">
    <property type="entry name" value="MetI-like"/>
    <property type="match status" value="1"/>
</dbReference>
<dbReference type="InterPro" id="IPR035906">
    <property type="entry name" value="MetI-like_sf"/>
</dbReference>
<keyword evidence="4 7" id="KW-0812">Transmembrane</keyword>
<feature type="transmembrane region" description="Helical" evidence="7">
    <location>
        <begin position="130"/>
        <end position="150"/>
    </location>
</feature>
<feature type="transmembrane region" description="Helical" evidence="7">
    <location>
        <begin position="33"/>
        <end position="54"/>
    </location>
</feature>
<dbReference type="RefSeq" id="WP_101394963.1">
    <property type="nucleotide sequence ID" value="NZ_PJNE01000001.1"/>
</dbReference>
<evidence type="ECO:0000313" key="11">
    <source>
        <dbReference type="Proteomes" id="UP000233781"/>
    </source>
</evidence>
<evidence type="ECO:0000256" key="7">
    <source>
        <dbReference type="RuleBase" id="RU363032"/>
    </source>
</evidence>
<feature type="transmembrane region" description="Helical" evidence="7">
    <location>
        <begin position="181"/>
        <end position="205"/>
    </location>
</feature>
<dbReference type="PANTHER" id="PTHR30193">
    <property type="entry name" value="ABC TRANSPORTER PERMEASE PROTEIN"/>
    <property type="match status" value="1"/>
</dbReference>
<feature type="compositionally biased region" description="Basic and acidic residues" evidence="8">
    <location>
        <begin position="1"/>
        <end position="14"/>
    </location>
</feature>
<dbReference type="InterPro" id="IPR051393">
    <property type="entry name" value="ABC_transporter_permease"/>
</dbReference>
<feature type="transmembrane region" description="Helical" evidence="7">
    <location>
        <begin position="226"/>
        <end position="248"/>
    </location>
</feature>
<dbReference type="InterPro" id="IPR000515">
    <property type="entry name" value="MetI-like"/>
</dbReference>
<reference evidence="10 11" key="1">
    <citation type="submission" date="2017-12" db="EMBL/GenBank/DDBJ databases">
        <title>Sequencing the genomes of 1000 Actinobacteria strains.</title>
        <authorList>
            <person name="Klenk H.-P."/>
        </authorList>
    </citation>
    <scope>NUCLEOTIDE SEQUENCE [LARGE SCALE GENOMIC DNA]</scope>
    <source>
        <strain evidence="10 11">DSM 12806</strain>
    </source>
</reference>
<keyword evidence="6 7" id="KW-0472">Membrane</keyword>
<dbReference type="PANTHER" id="PTHR30193:SF37">
    <property type="entry name" value="INNER MEMBRANE ABC TRANSPORTER PERMEASE PROTEIN YCJO"/>
    <property type="match status" value="1"/>
</dbReference>
<dbReference type="EMBL" id="PJNE01000001">
    <property type="protein sequence ID" value="PKW26387.1"/>
    <property type="molecule type" value="Genomic_DNA"/>
</dbReference>
<evidence type="ECO:0000256" key="8">
    <source>
        <dbReference type="SAM" id="MobiDB-lite"/>
    </source>
</evidence>
<evidence type="ECO:0000256" key="4">
    <source>
        <dbReference type="ARBA" id="ARBA00022692"/>
    </source>
</evidence>
<keyword evidence="5 7" id="KW-1133">Transmembrane helix</keyword>
<dbReference type="GO" id="GO:0005886">
    <property type="term" value="C:plasma membrane"/>
    <property type="evidence" value="ECO:0007669"/>
    <property type="project" value="UniProtKB-SubCell"/>
</dbReference>
<keyword evidence="3" id="KW-1003">Cell membrane</keyword>
<organism evidence="10 11">
    <name type="scientific">Phycicoccus duodecadis</name>
    <dbReference type="NCBI Taxonomy" id="173053"/>
    <lineage>
        <taxon>Bacteria</taxon>
        <taxon>Bacillati</taxon>
        <taxon>Actinomycetota</taxon>
        <taxon>Actinomycetes</taxon>
        <taxon>Micrococcales</taxon>
        <taxon>Intrasporangiaceae</taxon>
        <taxon>Phycicoccus</taxon>
    </lineage>
</organism>
<dbReference type="OrthoDB" id="9805974at2"/>
<protein>
    <submittedName>
        <fullName evidence="10">Carbohydrate ABC transporter membrane protein 1 (CUT1 family)</fullName>
    </submittedName>
</protein>
<keyword evidence="2 7" id="KW-0813">Transport</keyword>
<dbReference type="GO" id="GO:0055085">
    <property type="term" value="P:transmembrane transport"/>
    <property type="evidence" value="ECO:0007669"/>
    <property type="project" value="InterPro"/>
</dbReference>
<feature type="transmembrane region" description="Helical" evidence="7">
    <location>
        <begin position="285"/>
        <end position="305"/>
    </location>
</feature>
<name>A0A2N3YHP9_9MICO</name>
<dbReference type="AlphaFoldDB" id="A0A2N3YHP9"/>
<gene>
    <name evidence="10" type="ORF">ATL31_1198</name>
</gene>
<dbReference type="Proteomes" id="UP000233781">
    <property type="component" value="Unassembled WGS sequence"/>
</dbReference>
<evidence type="ECO:0000259" key="9">
    <source>
        <dbReference type="PROSITE" id="PS50928"/>
    </source>
</evidence>